<dbReference type="Gene3D" id="2.60.120.560">
    <property type="entry name" value="Exo-inulinase, domain 1"/>
    <property type="match status" value="1"/>
</dbReference>
<proteinExistence type="predicted"/>
<evidence type="ECO:0000259" key="1">
    <source>
        <dbReference type="Pfam" id="PF06439"/>
    </source>
</evidence>
<comment type="caution">
    <text evidence="2">The sequence shown here is derived from an EMBL/GenBank/DDBJ whole genome shotgun (WGS) entry which is preliminary data.</text>
</comment>
<dbReference type="EMBL" id="JAVNWW010000005">
    <property type="protein sequence ID" value="MDU0809356.1"/>
    <property type="molecule type" value="Genomic_DNA"/>
</dbReference>
<feature type="domain" description="3-keto-alpha-glucoside-1,2-lyase/3-keto-2-hydroxy-glucal hydratase" evidence="1">
    <location>
        <begin position="34"/>
        <end position="230"/>
    </location>
</feature>
<dbReference type="RefSeq" id="WP_316070803.1">
    <property type="nucleotide sequence ID" value="NZ_JAVNWW010000005.1"/>
</dbReference>
<gene>
    <name evidence="2" type="ORF">PQG45_09940</name>
</gene>
<protein>
    <submittedName>
        <fullName evidence="2">DUF1080 domain-containing protein</fullName>
    </submittedName>
</protein>
<dbReference type="Gene3D" id="2.60.120.380">
    <property type="match status" value="1"/>
</dbReference>
<dbReference type="Pfam" id="PF06439">
    <property type="entry name" value="3keto-disac_hyd"/>
    <property type="match status" value="1"/>
</dbReference>
<evidence type="ECO:0000313" key="2">
    <source>
        <dbReference type="EMBL" id="MDU0809356.1"/>
    </source>
</evidence>
<keyword evidence="3" id="KW-1185">Reference proteome</keyword>
<organism evidence="2 3">
    <name type="scientific">Aquirufa regiilacus</name>
    <dbReference type="NCBI Taxonomy" id="3024868"/>
    <lineage>
        <taxon>Bacteria</taxon>
        <taxon>Pseudomonadati</taxon>
        <taxon>Bacteroidota</taxon>
        <taxon>Cytophagia</taxon>
        <taxon>Cytophagales</taxon>
        <taxon>Flectobacillaceae</taxon>
        <taxon>Aquirufa</taxon>
    </lineage>
</organism>
<dbReference type="InterPro" id="IPR010496">
    <property type="entry name" value="AL/BT2_dom"/>
</dbReference>
<dbReference type="Proteomes" id="UP001249959">
    <property type="component" value="Unassembled WGS sequence"/>
</dbReference>
<reference evidence="2 3" key="1">
    <citation type="submission" date="2023-09" db="EMBL/GenBank/DDBJ databases">
        <title>Aquirufa genomes.</title>
        <authorList>
            <person name="Pitt A."/>
        </authorList>
    </citation>
    <scope>NUCLEOTIDE SEQUENCE [LARGE SCALE GENOMIC DNA]</scope>
    <source>
        <strain evidence="2 3">LEOWEIH-7C</strain>
    </source>
</reference>
<evidence type="ECO:0000313" key="3">
    <source>
        <dbReference type="Proteomes" id="UP001249959"/>
    </source>
</evidence>
<name>A0ABU3TU07_9BACT</name>
<sequence length="599" mass="66840">MRNILLLTLLSWTCFGQQQVNLKDLAAFQHPSNNWTIEGAVQAAYADTSLQVATGQGVLVNTLRNGKYKRTDDLTFAFSHGDIHLMFDFMLPKKGNSGVYLQGRYEVQLADSWTKKQLNYGDCGGIYERWDDARGKGKEGFEGYAPMQNASKAPGLWQSMEIDFQAPRFDSNGKKIQNAVFKKVVLNGILIHENIEVLGVTRGAVSLQEVASAPILIQGDHTQVAFKNIRYETYDKPSVRMGQVSYDYYTGKFTEPIIGAAKPIKSGKLDKLTYKVIQDKNDYLIHYQAELDVPEADSYEFQSYWTGSGVVKVDGKELNQGAHWYSEMVSTQTQLTAGKHRLEVIHVKDFPWGPQALGLFVKRIGSHPVALHDRTSLLDPEAVGMIEVKANAEPVFQRSFAMHQGKKKTHVIHVGDPSGMHYSYDLKQGAMLQVWRGPFLNATQMWEDRGEPQTSEPLGVTVALDGQFPLVMDHQVQADSTELVYKGFRLKDGRPIFMYQWPAANVSIEDYIRPNAAGTGLERTLSFKSASAMQSAAELVLGNSFHGISAINTKLIGLQGQSYFVQWDGRSGAVLSPKQGLKQQRIPVQGNGISYQLIW</sequence>
<accession>A0ABU3TU07</accession>